<dbReference type="EnsemblPlants" id="OB01G23970.1">
    <property type="protein sequence ID" value="OB01G23970.1"/>
    <property type="gene ID" value="OB01G23970"/>
</dbReference>
<keyword evidence="3" id="KW-1185">Reference proteome</keyword>
<evidence type="ECO:0000313" key="2">
    <source>
        <dbReference type="EnsemblPlants" id="OB01G23970.1"/>
    </source>
</evidence>
<evidence type="ECO:0000313" key="3">
    <source>
        <dbReference type="Proteomes" id="UP000006038"/>
    </source>
</evidence>
<evidence type="ECO:0000256" key="1">
    <source>
        <dbReference type="SAM" id="MobiDB-lite"/>
    </source>
</evidence>
<dbReference type="HOGENOM" id="CLU_2149710_0_0_1"/>
<organism evidence="2">
    <name type="scientific">Oryza brachyantha</name>
    <name type="common">malo sina</name>
    <dbReference type="NCBI Taxonomy" id="4533"/>
    <lineage>
        <taxon>Eukaryota</taxon>
        <taxon>Viridiplantae</taxon>
        <taxon>Streptophyta</taxon>
        <taxon>Embryophyta</taxon>
        <taxon>Tracheophyta</taxon>
        <taxon>Spermatophyta</taxon>
        <taxon>Magnoliopsida</taxon>
        <taxon>Liliopsida</taxon>
        <taxon>Poales</taxon>
        <taxon>Poaceae</taxon>
        <taxon>BOP clade</taxon>
        <taxon>Oryzoideae</taxon>
        <taxon>Oryzeae</taxon>
        <taxon>Oryzinae</taxon>
        <taxon>Oryza</taxon>
    </lineage>
</organism>
<dbReference type="Gramene" id="OB01G23970.1">
    <property type="protein sequence ID" value="OB01G23970.1"/>
    <property type="gene ID" value="OB01G23970"/>
</dbReference>
<name>J3KZJ1_ORYBR</name>
<accession>J3KZJ1</accession>
<dbReference type="Proteomes" id="UP000006038">
    <property type="component" value="Chromosome 1"/>
</dbReference>
<proteinExistence type="predicted"/>
<dbReference type="AlphaFoldDB" id="J3KZJ1"/>
<reference evidence="2" key="1">
    <citation type="journal article" date="2013" name="Nat. Commun.">
        <title>Whole-genome sequencing of Oryza brachyantha reveals mechanisms underlying Oryza genome evolution.</title>
        <authorList>
            <person name="Chen J."/>
            <person name="Huang Q."/>
            <person name="Gao D."/>
            <person name="Wang J."/>
            <person name="Lang Y."/>
            <person name="Liu T."/>
            <person name="Li B."/>
            <person name="Bai Z."/>
            <person name="Luis Goicoechea J."/>
            <person name="Liang C."/>
            <person name="Chen C."/>
            <person name="Zhang W."/>
            <person name="Sun S."/>
            <person name="Liao Y."/>
            <person name="Zhang X."/>
            <person name="Yang L."/>
            <person name="Song C."/>
            <person name="Wang M."/>
            <person name="Shi J."/>
            <person name="Liu G."/>
            <person name="Liu J."/>
            <person name="Zhou H."/>
            <person name="Zhou W."/>
            <person name="Yu Q."/>
            <person name="An N."/>
            <person name="Chen Y."/>
            <person name="Cai Q."/>
            <person name="Wang B."/>
            <person name="Liu B."/>
            <person name="Min J."/>
            <person name="Huang Y."/>
            <person name="Wu H."/>
            <person name="Li Z."/>
            <person name="Zhang Y."/>
            <person name="Yin Y."/>
            <person name="Song W."/>
            <person name="Jiang J."/>
            <person name="Jackson S.A."/>
            <person name="Wing R.A."/>
            <person name="Wang J."/>
            <person name="Chen M."/>
        </authorList>
    </citation>
    <scope>NUCLEOTIDE SEQUENCE [LARGE SCALE GENOMIC DNA]</scope>
    <source>
        <strain evidence="2">cv. IRGC 101232</strain>
    </source>
</reference>
<feature type="region of interest" description="Disordered" evidence="1">
    <location>
        <begin position="68"/>
        <end position="112"/>
    </location>
</feature>
<sequence length="112" mass="12130">MWVLGGVEPTCKWKEMKGLESDPRLGYVRAAARLVVASTGGWWRYNDGRPRATRSGGYEKNGGLCAAGSREGGGAKARRVVTAGGPNNRGHRRRHVLQKPGVGSGRQRSWAQ</sequence>
<reference evidence="2" key="2">
    <citation type="submission" date="2013-04" db="UniProtKB">
        <authorList>
            <consortium name="EnsemblPlants"/>
        </authorList>
    </citation>
    <scope>IDENTIFICATION</scope>
</reference>
<protein>
    <submittedName>
        <fullName evidence="2">Uncharacterized protein</fullName>
    </submittedName>
</protein>